<sequence length="92" mass="10855">MKNIVSFNFPIRDFTLEKLIDFYFICSQSGQNVYLYKDGKTCRIERMTELIAFTLTSVEERLLVVVEGEQAKDTLKRIIQKMYVNRQDAHVI</sequence>
<evidence type="ECO:0000313" key="2">
    <source>
        <dbReference type="Proteomes" id="UP000628775"/>
    </source>
</evidence>
<organism evidence="1 2">
    <name type="scientific">Pullulanibacillus camelliae</name>
    <dbReference type="NCBI Taxonomy" id="1707096"/>
    <lineage>
        <taxon>Bacteria</taxon>
        <taxon>Bacillati</taxon>
        <taxon>Bacillota</taxon>
        <taxon>Bacilli</taxon>
        <taxon>Bacillales</taxon>
        <taxon>Sporolactobacillaceae</taxon>
        <taxon>Pullulanibacillus</taxon>
    </lineage>
</organism>
<dbReference type="EMBL" id="BMIR01000002">
    <property type="protein sequence ID" value="GGE32406.1"/>
    <property type="molecule type" value="Genomic_DNA"/>
</dbReference>
<comment type="caution">
    <text evidence="1">The sequence shown here is derived from an EMBL/GenBank/DDBJ whole genome shotgun (WGS) entry which is preliminary data.</text>
</comment>
<proteinExistence type="predicted"/>
<evidence type="ECO:0000313" key="1">
    <source>
        <dbReference type="EMBL" id="GGE32406.1"/>
    </source>
</evidence>
<accession>A0A8J2VND5</accession>
<dbReference type="RefSeq" id="WP_188689689.1">
    <property type="nucleotide sequence ID" value="NZ_BMIR01000002.1"/>
</dbReference>
<reference evidence="1" key="2">
    <citation type="submission" date="2020-09" db="EMBL/GenBank/DDBJ databases">
        <authorList>
            <person name="Sun Q."/>
            <person name="Zhou Y."/>
        </authorList>
    </citation>
    <scope>NUCLEOTIDE SEQUENCE</scope>
    <source>
        <strain evidence="1">CGMCC 1.15371</strain>
    </source>
</reference>
<reference evidence="1" key="1">
    <citation type="journal article" date="2014" name="Int. J. Syst. Evol. Microbiol.">
        <title>Complete genome sequence of Corynebacterium casei LMG S-19264T (=DSM 44701T), isolated from a smear-ripened cheese.</title>
        <authorList>
            <consortium name="US DOE Joint Genome Institute (JGI-PGF)"/>
            <person name="Walter F."/>
            <person name="Albersmeier A."/>
            <person name="Kalinowski J."/>
            <person name="Ruckert C."/>
        </authorList>
    </citation>
    <scope>NUCLEOTIDE SEQUENCE</scope>
    <source>
        <strain evidence="1">CGMCC 1.15371</strain>
    </source>
</reference>
<keyword evidence="2" id="KW-1185">Reference proteome</keyword>
<name>A0A8J2VND5_9BACL</name>
<protein>
    <submittedName>
        <fullName evidence="1">Uncharacterized protein</fullName>
    </submittedName>
</protein>
<dbReference type="AlphaFoldDB" id="A0A8J2VND5"/>
<dbReference type="Proteomes" id="UP000628775">
    <property type="component" value="Unassembled WGS sequence"/>
</dbReference>
<gene>
    <name evidence="1" type="ORF">GCM10011391_08840</name>
</gene>